<feature type="compositionally biased region" description="Basic and acidic residues" evidence="1">
    <location>
        <begin position="130"/>
        <end position="143"/>
    </location>
</feature>
<gene>
    <name evidence="2" type="ORF">B296_00005257</name>
</gene>
<feature type="region of interest" description="Disordered" evidence="1">
    <location>
        <begin position="130"/>
        <end position="150"/>
    </location>
</feature>
<evidence type="ECO:0000256" key="1">
    <source>
        <dbReference type="SAM" id="MobiDB-lite"/>
    </source>
</evidence>
<feature type="compositionally biased region" description="Acidic residues" evidence="1">
    <location>
        <begin position="277"/>
        <end position="289"/>
    </location>
</feature>
<dbReference type="AlphaFoldDB" id="A0A426Z267"/>
<feature type="region of interest" description="Disordered" evidence="1">
    <location>
        <begin position="381"/>
        <end position="400"/>
    </location>
</feature>
<sequence length="457" mass="51698">PCALVRPRSSRHKGEARLDGRNPRVRLERSAACVVDSGRVGCRVLQEGQVLTAPVAYYVVVLRRNLRGPCDETHDVFPVTGERRSCPPYPCQVDRTTADPPMLMSGRLQSRRVNHIVGPAIRGHRDVIAKSTSKDDGASEVAKRRTPQRQRGCLWAGGEAPTWPGPLPAPRRQSFVPCHARNALPSHFGTPGVTKPDTRSTCDKYFIPMAVVAHPLSYLCSHWRNNRRRAPLQAITEPRLKDRTHQEKPRREPRDMENSDSPLTISSSPNPTREMREEESEEEEEEEEEIHWRGRRDEEPWPRKRREVMLEGYVDAEGGGEQAPNDVARTKSLTDDDLEELKGCLDLGFGFSYEEIPDLCNTLPALELCYSMSQRFLDEKQQHNRSIDRSSSGESLDLSALPPSPPVANWKFSSPGKRVSHVPSLFLLLPRTSLIRCRSEPKIRFLFLNLRFGTSLP</sequence>
<feature type="non-terminal residue" evidence="2">
    <location>
        <position position="1"/>
    </location>
</feature>
<evidence type="ECO:0000313" key="3">
    <source>
        <dbReference type="Proteomes" id="UP000287651"/>
    </source>
</evidence>
<dbReference type="PANTHER" id="PTHR31865:SF0">
    <property type="entry name" value="EXPRESSED PROTEIN"/>
    <property type="match status" value="1"/>
</dbReference>
<protein>
    <submittedName>
        <fullName evidence="2">Uncharacterized protein</fullName>
    </submittedName>
</protein>
<feature type="compositionally biased region" description="Polar residues" evidence="1">
    <location>
        <begin position="259"/>
        <end position="271"/>
    </location>
</feature>
<feature type="compositionally biased region" description="Basic and acidic residues" evidence="1">
    <location>
        <begin position="238"/>
        <end position="257"/>
    </location>
</feature>
<accession>A0A426Z267</accession>
<dbReference type="PANTHER" id="PTHR31865">
    <property type="entry name" value="OSJNBA0071G03.3 PROTEIN"/>
    <property type="match status" value="1"/>
</dbReference>
<organism evidence="2 3">
    <name type="scientific">Ensete ventricosum</name>
    <name type="common">Abyssinian banana</name>
    <name type="synonym">Musa ensete</name>
    <dbReference type="NCBI Taxonomy" id="4639"/>
    <lineage>
        <taxon>Eukaryota</taxon>
        <taxon>Viridiplantae</taxon>
        <taxon>Streptophyta</taxon>
        <taxon>Embryophyta</taxon>
        <taxon>Tracheophyta</taxon>
        <taxon>Spermatophyta</taxon>
        <taxon>Magnoliopsida</taxon>
        <taxon>Liliopsida</taxon>
        <taxon>Zingiberales</taxon>
        <taxon>Musaceae</taxon>
        <taxon>Ensete</taxon>
    </lineage>
</organism>
<feature type="region of interest" description="Disordered" evidence="1">
    <location>
        <begin position="231"/>
        <end position="295"/>
    </location>
</feature>
<name>A0A426Z267_ENSVE</name>
<reference evidence="2 3" key="1">
    <citation type="journal article" date="2014" name="Agronomy (Basel)">
        <title>A Draft Genome Sequence for Ensete ventricosum, the Drought-Tolerant Tree Against Hunger.</title>
        <authorList>
            <person name="Harrison J."/>
            <person name="Moore K.A."/>
            <person name="Paszkiewicz K."/>
            <person name="Jones T."/>
            <person name="Grant M."/>
            <person name="Ambacheew D."/>
            <person name="Muzemil S."/>
            <person name="Studholme D.J."/>
        </authorList>
    </citation>
    <scope>NUCLEOTIDE SEQUENCE [LARGE SCALE GENOMIC DNA]</scope>
</reference>
<comment type="caution">
    <text evidence="2">The sequence shown here is derived from an EMBL/GenBank/DDBJ whole genome shotgun (WGS) entry which is preliminary data.</text>
</comment>
<evidence type="ECO:0000313" key="2">
    <source>
        <dbReference type="EMBL" id="RRT58070.1"/>
    </source>
</evidence>
<proteinExistence type="predicted"/>
<dbReference type="EMBL" id="AMZH03008853">
    <property type="protein sequence ID" value="RRT58070.1"/>
    <property type="molecule type" value="Genomic_DNA"/>
</dbReference>
<dbReference type="Pfam" id="PF07939">
    <property type="entry name" value="DUF1685"/>
    <property type="match status" value="1"/>
</dbReference>
<dbReference type="InterPro" id="IPR012881">
    <property type="entry name" value="DUF1685"/>
</dbReference>
<dbReference type="Proteomes" id="UP000287651">
    <property type="component" value="Unassembled WGS sequence"/>
</dbReference>